<sequence length="140" mass="15772">MVRFEQRTTPISQPTAGPRSRDLGRIWNQWLSDHGLVHPEPDRADPLPAQEREHETHRDAGAQLLGQLAGCRVLIRLAHVHGTADHHVIAARVSALRQLVLQAPPPVIANSLGFHHKTTTRLRRARRRILDSLRPSDHAH</sequence>
<evidence type="ECO:0000313" key="3">
    <source>
        <dbReference type="Proteomes" id="UP001500630"/>
    </source>
</evidence>
<dbReference type="Proteomes" id="UP001500630">
    <property type="component" value="Unassembled WGS sequence"/>
</dbReference>
<evidence type="ECO:0000256" key="1">
    <source>
        <dbReference type="SAM" id="MobiDB-lite"/>
    </source>
</evidence>
<comment type="caution">
    <text evidence="2">The sequence shown here is derived from an EMBL/GenBank/DDBJ whole genome shotgun (WGS) entry which is preliminary data.</text>
</comment>
<dbReference type="EMBL" id="BAABDQ010000034">
    <property type="protein sequence ID" value="GAA3599872.1"/>
    <property type="molecule type" value="Genomic_DNA"/>
</dbReference>
<evidence type="ECO:0000313" key="2">
    <source>
        <dbReference type="EMBL" id="GAA3599872.1"/>
    </source>
</evidence>
<proteinExistence type="predicted"/>
<organism evidence="2 3">
    <name type="scientific">Nonomuraea rosea</name>
    <dbReference type="NCBI Taxonomy" id="638574"/>
    <lineage>
        <taxon>Bacteria</taxon>
        <taxon>Bacillati</taxon>
        <taxon>Actinomycetota</taxon>
        <taxon>Actinomycetes</taxon>
        <taxon>Streptosporangiales</taxon>
        <taxon>Streptosporangiaceae</taxon>
        <taxon>Nonomuraea</taxon>
    </lineage>
</organism>
<gene>
    <name evidence="2" type="ORF">GCM10022419_099840</name>
</gene>
<feature type="region of interest" description="Disordered" evidence="1">
    <location>
        <begin position="1"/>
        <end position="20"/>
    </location>
</feature>
<name>A0ABP6Z740_9ACTN</name>
<protein>
    <submittedName>
        <fullName evidence="2">Uncharacterized protein</fullName>
    </submittedName>
</protein>
<accession>A0ABP6Z740</accession>
<reference evidence="3" key="1">
    <citation type="journal article" date="2019" name="Int. J. Syst. Evol. Microbiol.">
        <title>The Global Catalogue of Microorganisms (GCM) 10K type strain sequencing project: providing services to taxonomists for standard genome sequencing and annotation.</title>
        <authorList>
            <consortium name="The Broad Institute Genomics Platform"/>
            <consortium name="The Broad Institute Genome Sequencing Center for Infectious Disease"/>
            <person name="Wu L."/>
            <person name="Ma J."/>
        </authorList>
    </citation>
    <scope>NUCLEOTIDE SEQUENCE [LARGE SCALE GENOMIC DNA]</scope>
    <source>
        <strain evidence="3">JCM 17326</strain>
    </source>
</reference>
<keyword evidence="3" id="KW-1185">Reference proteome</keyword>
<feature type="region of interest" description="Disordered" evidence="1">
    <location>
        <begin position="36"/>
        <end position="58"/>
    </location>
</feature>